<dbReference type="GO" id="GO:0003677">
    <property type="term" value="F:DNA binding"/>
    <property type="evidence" value="ECO:0007669"/>
    <property type="project" value="InterPro"/>
</dbReference>
<dbReference type="RefSeq" id="WP_032521376.1">
    <property type="nucleotide sequence ID" value="NZ_CP138977.1"/>
</dbReference>
<sequence>MKEIKSNSKENTNIEQSSLKRIGNFIKEARLSRDQSVEELASDLKIGSHQLKAIEEGNEEELPEKVFVKAMVRRISQKLKLDTEFIMNEFKTDRKEIKIEEIVEEVAKKTNKTNKTNKTSQSKGPGRAGFLVFILISGFLGLVTSSLIFNLFSESFQNQTPKQELIKKTK</sequence>
<proteinExistence type="predicted"/>
<dbReference type="EMBL" id="JNAL01000004">
    <property type="protein sequence ID" value="KGF97899.1"/>
    <property type="molecule type" value="Genomic_DNA"/>
</dbReference>
<organism evidence="2 3">
    <name type="scientific">Prochlorococcus marinus str. MIT 9201</name>
    <dbReference type="NCBI Taxonomy" id="93057"/>
    <lineage>
        <taxon>Bacteria</taxon>
        <taxon>Bacillati</taxon>
        <taxon>Cyanobacteriota</taxon>
        <taxon>Cyanophyceae</taxon>
        <taxon>Synechococcales</taxon>
        <taxon>Prochlorococcaceae</taxon>
        <taxon>Prochlorococcus</taxon>
    </lineage>
</organism>
<dbReference type="InterPro" id="IPR050400">
    <property type="entry name" value="Bact_Cytoskel_RodZ"/>
</dbReference>
<dbReference type="SUPFAM" id="SSF47413">
    <property type="entry name" value="lambda repressor-like DNA-binding domains"/>
    <property type="match status" value="1"/>
</dbReference>
<evidence type="ECO:0008006" key="4">
    <source>
        <dbReference type="Google" id="ProtNLM"/>
    </source>
</evidence>
<evidence type="ECO:0000313" key="3">
    <source>
        <dbReference type="Proteomes" id="UP000030355"/>
    </source>
</evidence>
<feature type="transmembrane region" description="Helical" evidence="1">
    <location>
        <begin position="128"/>
        <end position="152"/>
    </location>
</feature>
<gene>
    <name evidence="2" type="ORF">EU95_0119</name>
</gene>
<dbReference type="eggNOG" id="COG1426">
    <property type="taxonomic scope" value="Bacteria"/>
</dbReference>
<accession>A0A0A2ABL0</accession>
<dbReference type="STRING" id="93057.EU95_0119"/>
<dbReference type="InterPro" id="IPR010982">
    <property type="entry name" value="Lambda_DNA-bd_dom_sf"/>
</dbReference>
<keyword evidence="1" id="KW-1133">Transmembrane helix</keyword>
<evidence type="ECO:0000313" key="2">
    <source>
        <dbReference type="EMBL" id="KGF97899.1"/>
    </source>
</evidence>
<dbReference type="PANTHER" id="PTHR34475">
    <property type="match status" value="1"/>
</dbReference>
<dbReference type="Pfam" id="PF13413">
    <property type="entry name" value="HTH_25"/>
    <property type="match status" value="1"/>
</dbReference>
<name>A0A0A2ABL0_PROMR</name>
<evidence type="ECO:0000256" key="1">
    <source>
        <dbReference type="SAM" id="Phobius"/>
    </source>
</evidence>
<dbReference type="PANTHER" id="PTHR34475:SF1">
    <property type="entry name" value="CYTOSKELETON PROTEIN RODZ"/>
    <property type="match status" value="1"/>
</dbReference>
<protein>
    <recommendedName>
        <fullName evidence="4">Transcriptional regulator</fullName>
    </recommendedName>
</protein>
<dbReference type="OrthoDB" id="422634at2"/>
<comment type="caution">
    <text evidence="2">The sequence shown here is derived from an EMBL/GenBank/DDBJ whole genome shotgun (WGS) entry which is preliminary data.</text>
</comment>
<dbReference type="AlphaFoldDB" id="A0A0A2ABL0"/>
<keyword evidence="1" id="KW-0812">Transmembrane</keyword>
<reference evidence="3" key="1">
    <citation type="journal article" date="2014" name="Sci. Data">
        <title>Genomes of diverse isolates of the marine cyanobacterium Prochlorococcus.</title>
        <authorList>
            <person name="Biller S."/>
            <person name="Berube P."/>
            <person name="Thompson J."/>
            <person name="Kelly L."/>
            <person name="Roggensack S."/>
            <person name="Awad L."/>
            <person name="Roache-Johnson K."/>
            <person name="Ding H."/>
            <person name="Giovannoni S.J."/>
            <person name="Moore L.R."/>
            <person name="Chisholm S.W."/>
        </authorList>
    </citation>
    <scope>NUCLEOTIDE SEQUENCE [LARGE SCALE GENOMIC DNA]</scope>
    <source>
        <strain evidence="3">MIT 9201</strain>
    </source>
</reference>
<keyword evidence="1" id="KW-0472">Membrane</keyword>
<dbReference type="Proteomes" id="UP000030355">
    <property type="component" value="Unassembled WGS sequence"/>
</dbReference>
<dbReference type="Gene3D" id="1.10.260.40">
    <property type="entry name" value="lambda repressor-like DNA-binding domains"/>
    <property type="match status" value="1"/>
</dbReference>